<protein>
    <submittedName>
        <fullName evidence="3">Uncharacterized protein</fullName>
    </submittedName>
</protein>
<feature type="compositionally biased region" description="Low complexity" evidence="2">
    <location>
        <begin position="99"/>
        <end position="110"/>
    </location>
</feature>
<reference evidence="3" key="1">
    <citation type="journal article" date="2020" name="Nature">
        <title>Giant virus diversity and host interactions through global metagenomics.</title>
        <authorList>
            <person name="Schulz F."/>
            <person name="Roux S."/>
            <person name="Paez-Espino D."/>
            <person name="Jungbluth S."/>
            <person name="Walsh D.A."/>
            <person name="Denef V.J."/>
            <person name="McMahon K.D."/>
            <person name="Konstantinidis K.T."/>
            <person name="Eloe-Fadrosh E.A."/>
            <person name="Kyrpides N.C."/>
            <person name="Woyke T."/>
        </authorList>
    </citation>
    <scope>NUCLEOTIDE SEQUENCE</scope>
    <source>
        <strain evidence="3">GVMAG-M-3300009163-63</strain>
    </source>
</reference>
<evidence type="ECO:0000313" key="3">
    <source>
        <dbReference type="EMBL" id="QHT34685.1"/>
    </source>
</evidence>
<evidence type="ECO:0000256" key="2">
    <source>
        <dbReference type="SAM" id="MobiDB-lite"/>
    </source>
</evidence>
<accession>A0A6C0F696</accession>
<feature type="compositionally biased region" description="Basic residues" evidence="2">
    <location>
        <begin position="1"/>
        <end position="12"/>
    </location>
</feature>
<evidence type="ECO:0000256" key="1">
    <source>
        <dbReference type="SAM" id="Coils"/>
    </source>
</evidence>
<keyword evidence="1" id="KW-0175">Coiled coil</keyword>
<proteinExistence type="predicted"/>
<feature type="compositionally biased region" description="Low complexity" evidence="2">
    <location>
        <begin position="26"/>
        <end position="35"/>
    </location>
</feature>
<dbReference type="Gene3D" id="1.10.287.1490">
    <property type="match status" value="1"/>
</dbReference>
<feature type="compositionally biased region" description="Basic residues" evidence="2">
    <location>
        <begin position="119"/>
        <end position="157"/>
    </location>
</feature>
<sequence>MPPKTTKRKNAIGRRELRDLGISPVAAAAAAPAAAEPNRSESMVMVTPEEQQQQQQRSFNFPEPQEPSGYSFSPIAAADESMNQTDSDYEPQGSPRFNMMDSSDSSMGSSPTPLMRKMLGMKKKSPRKSPRRRNSPPRRKSSPRRNSPRAQTFRRRKLSIDKPEYLKASPSVVQIRNKLMGLAQVASRTRRNSVKINEYTEKIRMMLDELNPYFLFIQQYIAGRGEIQRELDAAVEDRTKLMGERERLVGDLADKSQMNANSKIQEVAEGQIGILNDQIGELNKRIEELGAQLESASRVNQMYENILRDIPADIDKMRGFIDAEDATLSENITALDQVLSNFSSQLKERLQNTLPQDQHAAFNASRGGGCRKCRQSRKYRSYRKSRSYRNMTRKIRKHRKMTRKSRK</sequence>
<organism evidence="3">
    <name type="scientific">viral metagenome</name>
    <dbReference type="NCBI Taxonomy" id="1070528"/>
    <lineage>
        <taxon>unclassified sequences</taxon>
        <taxon>metagenomes</taxon>
        <taxon>organismal metagenomes</taxon>
    </lineage>
</organism>
<feature type="region of interest" description="Disordered" evidence="2">
    <location>
        <begin position="1"/>
        <end position="157"/>
    </location>
</feature>
<feature type="coiled-coil region" evidence="1">
    <location>
        <begin position="272"/>
        <end position="306"/>
    </location>
</feature>
<name>A0A6C0F696_9ZZZZ</name>
<dbReference type="EMBL" id="MN739005">
    <property type="protein sequence ID" value="QHT34685.1"/>
    <property type="molecule type" value="Genomic_DNA"/>
</dbReference>
<dbReference type="AlphaFoldDB" id="A0A6C0F696"/>